<dbReference type="EMBL" id="JANVFT010000015">
    <property type="protein sequence ID" value="KAJ4498481.1"/>
    <property type="molecule type" value="Genomic_DNA"/>
</dbReference>
<keyword evidence="9" id="KW-1185">Reference proteome</keyword>
<keyword evidence="5" id="KW-0175">Coiled coil</keyword>
<evidence type="ECO:0000256" key="2">
    <source>
        <dbReference type="ARBA" id="ARBA00022771"/>
    </source>
</evidence>
<sequence>MRTKTPALARKSRSPTPDRSSRSQFFGSSPPRPSRTYGRKNQNQSRQNTPSHRHAMLPRSASPPIASSSRFPIYDLTLDYEEPIVFPATPSHSPPSTPPSGCTSNAGIITGPNSSFASEVADTALVKSNNDDDKPVFISMMPSGIPKPSTEVKLNNHEAVRRANTDLENSLRNAHDRIKALEAAANAHNECPCCLECSLLCGHTFCKDCLLRLSDVYLKGKMNFTCPDCRTLQGRFTPIPNYVSQHSVDQMLGSKGIKPPSRLPLQWPLRFRSGPVSLPFPCRNGTYPISTPTFAPTPFPISIDVDDD</sequence>
<feature type="coiled-coil region" evidence="5">
    <location>
        <begin position="157"/>
        <end position="184"/>
    </location>
</feature>
<name>A0ABQ8VQB0_9AGAR</name>
<feature type="region of interest" description="Disordered" evidence="6">
    <location>
        <begin position="1"/>
        <end position="68"/>
    </location>
</feature>
<reference evidence="8" key="1">
    <citation type="submission" date="2022-08" db="EMBL/GenBank/DDBJ databases">
        <title>A Global Phylogenomic Analysis of the Shiitake Genus Lentinula.</title>
        <authorList>
            <consortium name="DOE Joint Genome Institute"/>
            <person name="Sierra-Patev S."/>
            <person name="Min B."/>
            <person name="Naranjo-Ortiz M."/>
            <person name="Looney B."/>
            <person name="Konkel Z."/>
            <person name="Slot J.C."/>
            <person name="Sakamoto Y."/>
            <person name="Steenwyk J.L."/>
            <person name="Rokas A."/>
            <person name="Carro J."/>
            <person name="Camarero S."/>
            <person name="Ferreira P."/>
            <person name="Molpeceres G."/>
            <person name="Ruiz-Duenas F.J."/>
            <person name="Serrano A."/>
            <person name="Henrissat B."/>
            <person name="Drula E."/>
            <person name="Hughes K.W."/>
            <person name="Mata J.L."/>
            <person name="Ishikawa N.K."/>
            <person name="Vargas-Isla R."/>
            <person name="Ushijima S."/>
            <person name="Smith C.A."/>
            <person name="Ahrendt S."/>
            <person name="Andreopoulos W."/>
            <person name="He G."/>
            <person name="Labutti K."/>
            <person name="Lipzen A."/>
            <person name="Ng V."/>
            <person name="Riley R."/>
            <person name="Sandor L."/>
            <person name="Barry K."/>
            <person name="Martinez A.T."/>
            <person name="Xiao Y."/>
            <person name="Gibbons J.G."/>
            <person name="Terashima K."/>
            <person name="Grigoriev I.V."/>
            <person name="Hibbett D.S."/>
        </authorList>
    </citation>
    <scope>NUCLEOTIDE SEQUENCE</scope>
    <source>
        <strain evidence="8">RHP3577 ss4</strain>
    </source>
</reference>
<dbReference type="InterPro" id="IPR017907">
    <property type="entry name" value="Znf_RING_CS"/>
</dbReference>
<dbReference type="Gene3D" id="3.30.40.10">
    <property type="entry name" value="Zinc/RING finger domain, C3HC4 (zinc finger)"/>
    <property type="match status" value="1"/>
</dbReference>
<evidence type="ECO:0000256" key="5">
    <source>
        <dbReference type="SAM" id="Coils"/>
    </source>
</evidence>
<evidence type="ECO:0000256" key="6">
    <source>
        <dbReference type="SAM" id="MobiDB-lite"/>
    </source>
</evidence>
<feature type="compositionally biased region" description="Low complexity" evidence="6">
    <location>
        <begin position="58"/>
        <end position="68"/>
    </location>
</feature>
<gene>
    <name evidence="8" type="ORF">C8R41DRAFT_916343</name>
</gene>
<keyword evidence="1" id="KW-0479">Metal-binding</keyword>
<feature type="domain" description="RING-type" evidence="7">
    <location>
        <begin position="201"/>
        <end position="230"/>
    </location>
</feature>
<accession>A0ABQ8VQB0</accession>
<keyword evidence="3" id="KW-0862">Zinc</keyword>
<organism evidence="8 9">
    <name type="scientific">Lentinula lateritia</name>
    <dbReference type="NCBI Taxonomy" id="40482"/>
    <lineage>
        <taxon>Eukaryota</taxon>
        <taxon>Fungi</taxon>
        <taxon>Dikarya</taxon>
        <taxon>Basidiomycota</taxon>
        <taxon>Agaricomycotina</taxon>
        <taxon>Agaricomycetes</taxon>
        <taxon>Agaricomycetidae</taxon>
        <taxon>Agaricales</taxon>
        <taxon>Marasmiineae</taxon>
        <taxon>Omphalotaceae</taxon>
        <taxon>Lentinula</taxon>
    </lineage>
</organism>
<evidence type="ECO:0000256" key="1">
    <source>
        <dbReference type="ARBA" id="ARBA00022723"/>
    </source>
</evidence>
<dbReference type="PROSITE" id="PS00518">
    <property type="entry name" value="ZF_RING_1"/>
    <property type="match status" value="1"/>
</dbReference>
<dbReference type="PROSITE" id="PS50089">
    <property type="entry name" value="ZF_RING_2"/>
    <property type="match status" value="1"/>
</dbReference>
<comment type="caution">
    <text evidence="8">The sequence shown here is derived from an EMBL/GenBank/DDBJ whole genome shotgun (WGS) entry which is preliminary data.</text>
</comment>
<feature type="compositionally biased region" description="Polar residues" evidence="6">
    <location>
        <begin position="39"/>
        <end position="50"/>
    </location>
</feature>
<dbReference type="InterPro" id="IPR013083">
    <property type="entry name" value="Znf_RING/FYVE/PHD"/>
</dbReference>
<dbReference type="Proteomes" id="UP001150217">
    <property type="component" value="Unassembled WGS sequence"/>
</dbReference>
<evidence type="ECO:0000256" key="3">
    <source>
        <dbReference type="ARBA" id="ARBA00022833"/>
    </source>
</evidence>
<proteinExistence type="predicted"/>
<keyword evidence="2 4" id="KW-0863">Zinc-finger</keyword>
<evidence type="ECO:0000259" key="7">
    <source>
        <dbReference type="PROSITE" id="PS50089"/>
    </source>
</evidence>
<protein>
    <recommendedName>
        <fullName evidence="7">RING-type domain-containing protein</fullName>
    </recommendedName>
</protein>
<dbReference type="InterPro" id="IPR001841">
    <property type="entry name" value="Znf_RING"/>
</dbReference>
<evidence type="ECO:0000256" key="4">
    <source>
        <dbReference type="PROSITE-ProRule" id="PRU00175"/>
    </source>
</evidence>
<evidence type="ECO:0000313" key="9">
    <source>
        <dbReference type="Proteomes" id="UP001150217"/>
    </source>
</evidence>
<dbReference type="SUPFAM" id="SSF57850">
    <property type="entry name" value="RING/U-box"/>
    <property type="match status" value="1"/>
</dbReference>
<evidence type="ECO:0000313" key="8">
    <source>
        <dbReference type="EMBL" id="KAJ4498481.1"/>
    </source>
</evidence>